<protein>
    <submittedName>
        <fullName evidence="6">ABC-type amino acid transport/signal transduction systems, periplasmic component/domain</fullName>
    </submittedName>
</protein>
<comment type="subcellular location">
    <subcellularLocation>
        <location evidence="1">Cell envelope</location>
    </subcellularLocation>
</comment>
<dbReference type="GO" id="GO:0030313">
    <property type="term" value="C:cell envelope"/>
    <property type="evidence" value="ECO:0007669"/>
    <property type="project" value="UniProtKB-SubCell"/>
</dbReference>
<dbReference type="PANTHER" id="PTHR35936:SF35">
    <property type="entry name" value="L-CYSTINE-BINDING PROTEIN TCYJ"/>
    <property type="match status" value="1"/>
</dbReference>
<dbReference type="SMART" id="SM00062">
    <property type="entry name" value="PBPb"/>
    <property type="match status" value="1"/>
</dbReference>
<comment type="similarity">
    <text evidence="2 4">Belongs to the bacterial solute-binding protein 3 family.</text>
</comment>
<evidence type="ECO:0000313" key="6">
    <source>
        <dbReference type="EMBL" id="AGW28771.1"/>
    </source>
</evidence>
<dbReference type="Pfam" id="PF00497">
    <property type="entry name" value="SBP_bac_3"/>
    <property type="match status" value="1"/>
</dbReference>
<evidence type="ECO:0000259" key="5">
    <source>
        <dbReference type="SMART" id="SM00062"/>
    </source>
</evidence>
<sequence length="288" mass="30302">MVSTMHNQALSRREVIMGAGALAALAGLAGCSGDGGGAGSMGVGDSGSAAASDDLLPQIQERGSMTFATEGTWSPWTFHNEAGELTGFDIEVARAIAAELGVDAEFAEGEWDGLLAGLDSGRYDTMANGVSVTPEREEKYAFTDPYAYNRIVVITTEDSDIASMDGLSGKTTANTLGSSYATLAESYGATNTGVDDFNQTIELLEAGRIDATLNDEVVFYDYMEQHPEAGLKIAAENSEPTHVAFPLRREAATESLFSAMNDAIASLRESGTLAELSNEFFGKDISQA</sequence>
<dbReference type="AlphaFoldDB" id="U3NC27"/>
<dbReference type="InterPro" id="IPR001638">
    <property type="entry name" value="Solute-binding_3/MltF_N"/>
</dbReference>
<evidence type="ECO:0000256" key="3">
    <source>
        <dbReference type="ARBA" id="ARBA00022729"/>
    </source>
</evidence>
<gene>
    <name evidence="6" type="primary">fliY2</name>
</gene>
<reference evidence="6" key="1">
    <citation type="journal article" date="2014" name="J. Antimicrob. Chemother.">
        <title>Effects of selective digestive decontamination (SDD) on the gut resistome.</title>
        <authorList>
            <person name="Buelow E."/>
            <person name="Gonzalez T.B."/>
            <person name="Versluis D."/>
            <person name="Oostdijk E.A."/>
            <person name="Ogilvie L.A."/>
            <person name="van Mourik M.S."/>
            <person name="Oosterink E."/>
            <person name="van Passel M.W."/>
            <person name="Smidt H."/>
            <person name="D'Andrea M.M."/>
            <person name="de Been M."/>
            <person name="Jones B.V."/>
            <person name="Willems R.J."/>
            <person name="Bonten M.J."/>
            <person name="van Schaik W."/>
        </authorList>
    </citation>
    <scope>NUCLEOTIDE SEQUENCE</scope>
</reference>
<evidence type="ECO:0000256" key="4">
    <source>
        <dbReference type="RuleBase" id="RU003744"/>
    </source>
</evidence>
<accession>U3NC27</accession>
<keyword evidence="3" id="KW-0732">Signal</keyword>
<dbReference type="InterPro" id="IPR006311">
    <property type="entry name" value="TAT_signal"/>
</dbReference>
<dbReference type="PANTHER" id="PTHR35936">
    <property type="entry name" value="MEMBRANE-BOUND LYTIC MUREIN TRANSGLYCOSYLASE F"/>
    <property type="match status" value="1"/>
</dbReference>
<proteinExistence type="inferred from homology"/>
<dbReference type="EMBL" id="KF176930">
    <property type="protein sequence ID" value="AGW28771.1"/>
    <property type="molecule type" value="Genomic_DNA"/>
</dbReference>
<name>U3NC27_9BACT</name>
<dbReference type="PROSITE" id="PS51318">
    <property type="entry name" value="TAT"/>
    <property type="match status" value="1"/>
</dbReference>
<evidence type="ECO:0000256" key="1">
    <source>
        <dbReference type="ARBA" id="ARBA00004196"/>
    </source>
</evidence>
<feature type="domain" description="Solute-binding protein family 3/N-terminal" evidence="5">
    <location>
        <begin position="64"/>
        <end position="284"/>
    </location>
</feature>
<dbReference type="SUPFAM" id="SSF53850">
    <property type="entry name" value="Periplasmic binding protein-like II"/>
    <property type="match status" value="1"/>
</dbReference>
<dbReference type="InterPro" id="IPR018313">
    <property type="entry name" value="SBP_3_CS"/>
</dbReference>
<dbReference type="PROSITE" id="PS01039">
    <property type="entry name" value="SBP_BACTERIAL_3"/>
    <property type="match status" value="1"/>
</dbReference>
<organism evidence="6">
    <name type="scientific">uncultured bacterium EB3</name>
    <dbReference type="NCBI Taxonomy" id="1348856"/>
    <lineage>
        <taxon>Bacteria</taxon>
        <taxon>environmental samples</taxon>
    </lineage>
</organism>
<dbReference type="Gene3D" id="3.40.190.10">
    <property type="entry name" value="Periplasmic binding protein-like II"/>
    <property type="match status" value="2"/>
</dbReference>
<evidence type="ECO:0000256" key="2">
    <source>
        <dbReference type="ARBA" id="ARBA00010333"/>
    </source>
</evidence>